<dbReference type="Proteomes" id="UP000790377">
    <property type="component" value="Unassembled WGS sequence"/>
</dbReference>
<evidence type="ECO:0000313" key="2">
    <source>
        <dbReference type="Proteomes" id="UP000790377"/>
    </source>
</evidence>
<reference evidence="1" key="1">
    <citation type="journal article" date="2021" name="New Phytol.">
        <title>Evolutionary innovations through gain and loss of genes in the ectomycorrhizal Boletales.</title>
        <authorList>
            <person name="Wu G."/>
            <person name="Miyauchi S."/>
            <person name="Morin E."/>
            <person name="Kuo A."/>
            <person name="Drula E."/>
            <person name="Varga T."/>
            <person name="Kohler A."/>
            <person name="Feng B."/>
            <person name="Cao Y."/>
            <person name="Lipzen A."/>
            <person name="Daum C."/>
            <person name="Hundley H."/>
            <person name="Pangilinan J."/>
            <person name="Johnson J."/>
            <person name="Barry K."/>
            <person name="LaButti K."/>
            <person name="Ng V."/>
            <person name="Ahrendt S."/>
            <person name="Min B."/>
            <person name="Choi I.G."/>
            <person name="Park H."/>
            <person name="Plett J.M."/>
            <person name="Magnuson J."/>
            <person name="Spatafora J.W."/>
            <person name="Nagy L.G."/>
            <person name="Henrissat B."/>
            <person name="Grigoriev I.V."/>
            <person name="Yang Z.L."/>
            <person name="Xu J."/>
            <person name="Martin F.M."/>
        </authorList>
    </citation>
    <scope>NUCLEOTIDE SEQUENCE</scope>
    <source>
        <strain evidence="1">ATCC 28755</strain>
    </source>
</reference>
<sequence length="138" mass="14835">MQAIVTLFLMLSLALSFVSAAPTPGQNATDISARAEGAVQMFKRYSDARMTYFADGLGACGITNTADQYVGAFLLRQYGTGGYCLDMITISYGGKTAQAQIVDRCPGCPEYGLDLSEGLFEYFAPITTGVIYGDWSFN</sequence>
<accession>A0ACB8A9F3</accession>
<evidence type="ECO:0000313" key="1">
    <source>
        <dbReference type="EMBL" id="KAH7909920.1"/>
    </source>
</evidence>
<comment type="caution">
    <text evidence="1">The sequence shown here is derived from an EMBL/GenBank/DDBJ whole genome shotgun (WGS) entry which is preliminary data.</text>
</comment>
<organism evidence="1 2">
    <name type="scientific">Hygrophoropsis aurantiaca</name>
    <dbReference type="NCBI Taxonomy" id="72124"/>
    <lineage>
        <taxon>Eukaryota</taxon>
        <taxon>Fungi</taxon>
        <taxon>Dikarya</taxon>
        <taxon>Basidiomycota</taxon>
        <taxon>Agaricomycotina</taxon>
        <taxon>Agaricomycetes</taxon>
        <taxon>Agaricomycetidae</taxon>
        <taxon>Boletales</taxon>
        <taxon>Coniophorineae</taxon>
        <taxon>Hygrophoropsidaceae</taxon>
        <taxon>Hygrophoropsis</taxon>
    </lineage>
</organism>
<name>A0ACB8A9F3_9AGAM</name>
<gene>
    <name evidence="1" type="ORF">BJ138DRAFT_1088651</name>
</gene>
<protein>
    <submittedName>
        <fullName evidence="1">Plant expansin</fullName>
    </submittedName>
</protein>
<dbReference type="EMBL" id="MU267735">
    <property type="protein sequence ID" value="KAH7909920.1"/>
    <property type="molecule type" value="Genomic_DNA"/>
</dbReference>
<keyword evidence="2" id="KW-1185">Reference proteome</keyword>
<proteinExistence type="predicted"/>